<dbReference type="OrthoDB" id="2367685at2759"/>
<evidence type="ECO:0000259" key="2">
    <source>
        <dbReference type="PROSITE" id="PS50020"/>
    </source>
</evidence>
<dbReference type="EMBL" id="JADCNM010000500">
    <property type="protein sequence ID" value="KAG0447061.1"/>
    <property type="molecule type" value="Genomic_DNA"/>
</dbReference>
<proteinExistence type="predicted"/>
<dbReference type="Proteomes" id="UP000639772">
    <property type="component" value="Unassembled WGS sequence"/>
</dbReference>
<dbReference type="AlphaFoldDB" id="A0A835P7R1"/>
<dbReference type="Proteomes" id="UP000636800">
    <property type="component" value="Unassembled WGS sequence"/>
</dbReference>
<comment type="caution">
    <text evidence="3">The sequence shown here is derived from an EMBL/GenBank/DDBJ whole genome shotgun (WGS) entry which is preliminary data.</text>
</comment>
<name>A0A835P7R1_VANPL</name>
<feature type="compositionally biased region" description="Low complexity" evidence="1">
    <location>
        <begin position="19"/>
        <end position="31"/>
    </location>
</feature>
<gene>
    <name evidence="4" type="ORF">HPP92_028497</name>
    <name evidence="3" type="ORF">HPP92_028498</name>
</gene>
<organism evidence="3 6">
    <name type="scientific">Vanilla planifolia</name>
    <name type="common">Vanilla</name>
    <dbReference type="NCBI Taxonomy" id="51239"/>
    <lineage>
        <taxon>Eukaryota</taxon>
        <taxon>Viridiplantae</taxon>
        <taxon>Streptophyta</taxon>
        <taxon>Embryophyta</taxon>
        <taxon>Tracheophyta</taxon>
        <taxon>Spermatophyta</taxon>
        <taxon>Magnoliopsida</taxon>
        <taxon>Liliopsida</taxon>
        <taxon>Asparagales</taxon>
        <taxon>Orchidaceae</taxon>
        <taxon>Vanilloideae</taxon>
        <taxon>Vanilleae</taxon>
        <taxon>Vanilla</taxon>
    </lineage>
</organism>
<evidence type="ECO:0000256" key="1">
    <source>
        <dbReference type="SAM" id="MobiDB-lite"/>
    </source>
</evidence>
<dbReference type="PANTHER" id="PTHR47852">
    <property type="entry name" value="OS06G0298400 PROTEIN"/>
    <property type="match status" value="1"/>
</dbReference>
<protein>
    <recommendedName>
        <fullName evidence="2">WW domain-containing protein</fullName>
    </recommendedName>
</protein>
<reference evidence="5 6" key="1">
    <citation type="journal article" date="2020" name="Nat. Food">
        <title>A phased Vanilla planifolia genome enables genetic improvement of flavour and production.</title>
        <authorList>
            <person name="Hasing T."/>
            <person name="Tang H."/>
            <person name="Brym M."/>
            <person name="Khazi F."/>
            <person name="Huang T."/>
            <person name="Chambers A.H."/>
        </authorList>
    </citation>
    <scope>NUCLEOTIDE SEQUENCE [LARGE SCALE GENOMIC DNA]</scope>
    <source>
        <tissue evidence="3">Leaf</tissue>
    </source>
</reference>
<feature type="domain" description="WW" evidence="2">
    <location>
        <begin position="205"/>
        <end position="238"/>
    </location>
</feature>
<dbReference type="EMBL" id="JADCNL010000499">
    <property type="protein sequence ID" value="KAG0447137.1"/>
    <property type="molecule type" value="Genomic_DNA"/>
</dbReference>
<dbReference type="PROSITE" id="PS50020">
    <property type="entry name" value="WW_DOMAIN_2"/>
    <property type="match status" value="1"/>
</dbReference>
<sequence>MTVTCPSHADHLIPINQASSQSPSFPSDDFSVPPPPEENGFPLLLQRLNHFLLHPPPENEMDSSHEPTEPFLHLIQGLIKVSSLVDKWKAAKEELHGEEEEEPEDALDALQKKRQKEIEEWQARQVVMEKAQDNANFVPLGGDWCEMGHGEYILTLQWVSKVNAKMRREQVKRRRAAVLKAKEEAHASRIYLERKKDPESCGAFKDLPTGWQAHWDESTKQFTMEISNLGTTWTQPTK</sequence>
<dbReference type="PANTHER" id="PTHR47852:SF2">
    <property type="entry name" value="WW DOMAIN-CONTAINING PROTEIN"/>
    <property type="match status" value="1"/>
</dbReference>
<accession>A0A835P7R1</accession>
<dbReference type="InterPro" id="IPR001202">
    <property type="entry name" value="WW_dom"/>
</dbReference>
<evidence type="ECO:0000313" key="6">
    <source>
        <dbReference type="Proteomes" id="UP000639772"/>
    </source>
</evidence>
<evidence type="ECO:0000313" key="4">
    <source>
        <dbReference type="EMBL" id="KAG0447137.1"/>
    </source>
</evidence>
<evidence type="ECO:0000313" key="5">
    <source>
        <dbReference type="Proteomes" id="UP000636800"/>
    </source>
</evidence>
<keyword evidence="5" id="KW-1185">Reference proteome</keyword>
<feature type="region of interest" description="Disordered" evidence="1">
    <location>
        <begin position="1"/>
        <end position="39"/>
    </location>
</feature>
<evidence type="ECO:0000313" key="3">
    <source>
        <dbReference type="EMBL" id="KAG0447061.1"/>
    </source>
</evidence>